<dbReference type="AlphaFoldDB" id="J3PFW1"/>
<dbReference type="GeneID" id="20352844"/>
<organism evidence="2">
    <name type="scientific">Gaeumannomyces tritici (strain R3-111a-1)</name>
    <name type="common">Wheat and barley take-all root rot fungus</name>
    <name type="synonym">Gaeumannomyces graminis var. tritici</name>
    <dbReference type="NCBI Taxonomy" id="644352"/>
    <lineage>
        <taxon>Eukaryota</taxon>
        <taxon>Fungi</taxon>
        <taxon>Dikarya</taxon>
        <taxon>Ascomycota</taxon>
        <taxon>Pezizomycotina</taxon>
        <taxon>Sordariomycetes</taxon>
        <taxon>Sordariomycetidae</taxon>
        <taxon>Magnaporthales</taxon>
        <taxon>Magnaporthaceae</taxon>
        <taxon>Gaeumannomyces</taxon>
    </lineage>
</organism>
<reference evidence="4" key="1">
    <citation type="submission" date="2010-07" db="EMBL/GenBank/DDBJ databases">
        <title>The genome sequence of Gaeumannomyces graminis var. tritici strain R3-111a-1.</title>
        <authorList>
            <consortium name="The Broad Institute Genome Sequencing Platform"/>
            <person name="Ma L.-J."/>
            <person name="Dead R."/>
            <person name="Young S."/>
            <person name="Zeng Q."/>
            <person name="Koehrsen M."/>
            <person name="Alvarado L."/>
            <person name="Berlin A."/>
            <person name="Chapman S.B."/>
            <person name="Chen Z."/>
            <person name="Freedman E."/>
            <person name="Gellesch M."/>
            <person name="Goldberg J."/>
            <person name="Griggs A."/>
            <person name="Gujja S."/>
            <person name="Heilman E.R."/>
            <person name="Heiman D."/>
            <person name="Hepburn T."/>
            <person name="Howarth C."/>
            <person name="Jen D."/>
            <person name="Larson L."/>
            <person name="Mehta T."/>
            <person name="Neiman D."/>
            <person name="Pearson M."/>
            <person name="Roberts A."/>
            <person name="Saif S."/>
            <person name="Shea T."/>
            <person name="Shenoy N."/>
            <person name="Sisk P."/>
            <person name="Stolte C."/>
            <person name="Sykes S."/>
            <person name="Walk T."/>
            <person name="White J."/>
            <person name="Yandava C."/>
            <person name="Haas B."/>
            <person name="Nusbaum C."/>
            <person name="Birren B."/>
        </authorList>
    </citation>
    <scope>NUCLEOTIDE SEQUENCE [LARGE SCALE GENOMIC DNA]</scope>
    <source>
        <strain evidence="4">R3-111a-1</strain>
    </source>
</reference>
<name>J3PFW1_GAET3</name>
<reference evidence="3" key="4">
    <citation type="journal article" date="2015" name="G3 (Bethesda)">
        <title>Genome sequences of three phytopathogenic species of the Magnaporthaceae family of fungi.</title>
        <authorList>
            <person name="Okagaki L.H."/>
            <person name="Nunes C.C."/>
            <person name="Sailsbery J."/>
            <person name="Clay B."/>
            <person name="Brown D."/>
            <person name="John T."/>
            <person name="Oh Y."/>
            <person name="Young N."/>
            <person name="Fitzgerald M."/>
            <person name="Haas B.J."/>
            <person name="Zeng Q."/>
            <person name="Young S."/>
            <person name="Adiconis X."/>
            <person name="Fan L."/>
            <person name="Levin J.Z."/>
            <person name="Mitchell T.K."/>
            <person name="Okubara P.A."/>
            <person name="Farman M.L."/>
            <person name="Kohn L.M."/>
            <person name="Birren B."/>
            <person name="Ma L.-J."/>
            <person name="Dean R.A."/>
        </authorList>
    </citation>
    <scope>NUCLEOTIDE SEQUENCE</scope>
    <source>
        <strain evidence="3">R3-111a-1</strain>
    </source>
</reference>
<sequence>MWLPQNLADDKLMRGSHRGFSPRSSTHWFLDFPHKHVQCATGGLSGRGDTWRTRCGYLIRASAHLRMPPTPYAMRKVLGRTRLLLAALNAARQQHAHVVPHVPEGPVDDARHDPWLNGSQLSTRQIDGSLAGEGEKGPSVSGPLRNSDCLARRRFDRSLGPISMFAQHPSSDPGTPHDRRRSRHLPRSGLLPGAEPCQGNVAWSRTAQDSGQYAPHR</sequence>
<proteinExistence type="predicted"/>
<gene>
    <name evidence="3" type="primary">20352844</name>
    <name evidence="2" type="ORF">GGTG_12386</name>
</gene>
<reference evidence="2" key="3">
    <citation type="submission" date="2010-09" db="EMBL/GenBank/DDBJ databases">
        <title>Annotation of Gaeumannomyces graminis var. tritici R3-111a-1.</title>
        <authorList>
            <consortium name="The Broad Institute Genome Sequencing Platform"/>
            <person name="Ma L.-J."/>
            <person name="Dead R."/>
            <person name="Young S.K."/>
            <person name="Zeng Q."/>
            <person name="Gargeya S."/>
            <person name="Fitzgerald M."/>
            <person name="Haas B."/>
            <person name="Abouelleil A."/>
            <person name="Alvarado L."/>
            <person name="Arachchi H.M."/>
            <person name="Berlin A."/>
            <person name="Brown A."/>
            <person name="Chapman S.B."/>
            <person name="Chen Z."/>
            <person name="Dunbar C."/>
            <person name="Freedman E."/>
            <person name="Gearin G."/>
            <person name="Gellesch M."/>
            <person name="Goldberg J."/>
            <person name="Griggs A."/>
            <person name="Gujja S."/>
            <person name="Heiman D."/>
            <person name="Howarth C."/>
            <person name="Larson L."/>
            <person name="Lui A."/>
            <person name="MacDonald P.J.P."/>
            <person name="Mehta T."/>
            <person name="Montmayeur A."/>
            <person name="Murphy C."/>
            <person name="Neiman D."/>
            <person name="Pearson M."/>
            <person name="Priest M."/>
            <person name="Roberts A."/>
            <person name="Saif S."/>
            <person name="Shea T."/>
            <person name="Shenoy N."/>
            <person name="Sisk P."/>
            <person name="Stolte C."/>
            <person name="Sykes S."/>
            <person name="Yandava C."/>
            <person name="Wortman J."/>
            <person name="Nusbaum C."/>
            <person name="Birren B."/>
        </authorList>
    </citation>
    <scope>NUCLEOTIDE SEQUENCE</scope>
    <source>
        <strain evidence="2">R3-111a-1</strain>
    </source>
</reference>
<protein>
    <submittedName>
        <fullName evidence="2 3">Uncharacterized protein</fullName>
    </submittedName>
</protein>
<feature type="region of interest" description="Disordered" evidence="1">
    <location>
        <begin position="160"/>
        <end position="217"/>
    </location>
</feature>
<evidence type="ECO:0000313" key="3">
    <source>
        <dbReference type="EnsemblFungi" id="EJT70213"/>
    </source>
</evidence>
<accession>J3PFW1</accession>
<evidence type="ECO:0000313" key="4">
    <source>
        <dbReference type="Proteomes" id="UP000006039"/>
    </source>
</evidence>
<keyword evidence="4" id="KW-1185">Reference proteome</keyword>
<reference evidence="3" key="5">
    <citation type="submission" date="2018-04" db="UniProtKB">
        <authorList>
            <consortium name="EnsemblFungi"/>
        </authorList>
    </citation>
    <scope>IDENTIFICATION</scope>
    <source>
        <strain evidence="3">R3-111a-1</strain>
    </source>
</reference>
<feature type="region of interest" description="Disordered" evidence="1">
    <location>
        <begin position="128"/>
        <end position="148"/>
    </location>
</feature>
<dbReference type="EnsemblFungi" id="EJT70213">
    <property type="protein sequence ID" value="EJT70213"/>
    <property type="gene ID" value="GGTG_12386"/>
</dbReference>
<reference evidence="2" key="2">
    <citation type="submission" date="2010-07" db="EMBL/GenBank/DDBJ databases">
        <authorList>
            <consortium name="The Broad Institute Genome Sequencing Platform"/>
            <consortium name="Broad Institute Genome Sequencing Center for Infectious Disease"/>
            <person name="Ma L.-J."/>
            <person name="Dead R."/>
            <person name="Young S."/>
            <person name="Zeng Q."/>
            <person name="Koehrsen M."/>
            <person name="Alvarado L."/>
            <person name="Berlin A."/>
            <person name="Chapman S.B."/>
            <person name="Chen Z."/>
            <person name="Freedman E."/>
            <person name="Gellesch M."/>
            <person name="Goldberg J."/>
            <person name="Griggs A."/>
            <person name="Gujja S."/>
            <person name="Heilman E.R."/>
            <person name="Heiman D."/>
            <person name="Hepburn T."/>
            <person name="Howarth C."/>
            <person name="Jen D."/>
            <person name="Larson L."/>
            <person name="Mehta T."/>
            <person name="Neiman D."/>
            <person name="Pearson M."/>
            <person name="Roberts A."/>
            <person name="Saif S."/>
            <person name="Shea T."/>
            <person name="Shenoy N."/>
            <person name="Sisk P."/>
            <person name="Stolte C."/>
            <person name="Sykes S."/>
            <person name="Walk T."/>
            <person name="White J."/>
            <person name="Yandava C."/>
            <person name="Haas B."/>
            <person name="Nusbaum C."/>
            <person name="Birren B."/>
        </authorList>
    </citation>
    <scope>NUCLEOTIDE SEQUENCE</scope>
    <source>
        <strain evidence="2">R3-111a-1</strain>
    </source>
</reference>
<dbReference type="HOGENOM" id="CLU_1272370_0_0_1"/>
<evidence type="ECO:0000313" key="2">
    <source>
        <dbReference type="EMBL" id="EJT70213.1"/>
    </source>
</evidence>
<feature type="compositionally biased region" description="Polar residues" evidence="1">
    <location>
        <begin position="201"/>
        <end position="211"/>
    </location>
</feature>
<dbReference type="EMBL" id="GL385402">
    <property type="protein sequence ID" value="EJT70213.1"/>
    <property type="molecule type" value="Genomic_DNA"/>
</dbReference>
<dbReference type="VEuPathDB" id="FungiDB:GGTG_12386"/>
<dbReference type="Proteomes" id="UP000006039">
    <property type="component" value="Unassembled WGS sequence"/>
</dbReference>
<dbReference type="RefSeq" id="XP_009228547.1">
    <property type="nucleotide sequence ID" value="XM_009230283.1"/>
</dbReference>
<evidence type="ECO:0000256" key="1">
    <source>
        <dbReference type="SAM" id="MobiDB-lite"/>
    </source>
</evidence>